<dbReference type="InterPro" id="IPR029057">
    <property type="entry name" value="PRTase-like"/>
</dbReference>
<evidence type="ECO:0000313" key="2">
    <source>
        <dbReference type="EMBL" id="WAR08906.1"/>
    </source>
</evidence>
<dbReference type="EMBL" id="CP111017">
    <property type="protein sequence ID" value="WAR08906.1"/>
    <property type="molecule type" value="Genomic_DNA"/>
</dbReference>
<proteinExistence type="predicted"/>
<evidence type="ECO:0000259" key="1">
    <source>
        <dbReference type="Pfam" id="PF14681"/>
    </source>
</evidence>
<sequence>MEPDIIHDSLKKENYEDIDFGSNFIRLKANDNVRELQTVLRDRSTSRSDFVFYADRLIRLVVEEGLNQLPYRECQVTTPTGEAMEQSVRDCCRSIRIGKILIHSDEDTHDARVVYSKLPPDIANRKVLLLYPIGNLTILTSEVHPVAPNHFGQKYFGTA</sequence>
<gene>
    <name evidence="2" type="ORF">MAR_018864</name>
</gene>
<keyword evidence="3" id="KW-1185">Reference proteome</keyword>
<accession>A0ABY7ENY3</accession>
<dbReference type="Gene3D" id="3.40.50.2020">
    <property type="match status" value="1"/>
</dbReference>
<evidence type="ECO:0000313" key="3">
    <source>
        <dbReference type="Proteomes" id="UP001164746"/>
    </source>
</evidence>
<name>A0ABY7ENY3_MYAAR</name>
<dbReference type="SUPFAM" id="SSF53271">
    <property type="entry name" value="PRTase-like"/>
    <property type="match status" value="1"/>
</dbReference>
<organism evidence="2 3">
    <name type="scientific">Mya arenaria</name>
    <name type="common">Soft-shell clam</name>
    <dbReference type="NCBI Taxonomy" id="6604"/>
    <lineage>
        <taxon>Eukaryota</taxon>
        <taxon>Metazoa</taxon>
        <taxon>Spiralia</taxon>
        <taxon>Lophotrochozoa</taxon>
        <taxon>Mollusca</taxon>
        <taxon>Bivalvia</taxon>
        <taxon>Autobranchia</taxon>
        <taxon>Heteroconchia</taxon>
        <taxon>Euheterodonta</taxon>
        <taxon>Imparidentia</taxon>
        <taxon>Neoheterodontei</taxon>
        <taxon>Myida</taxon>
        <taxon>Myoidea</taxon>
        <taxon>Myidae</taxon>
        <taxon>Mya</taxon>
    </lineage>
</organism>
<protein>
    <submittedName>
        <fullName evidence="2">UPP-like protein</fullName>
    </submittedName>
</protein>
<reference evidence="2" key="1">
    <citation type="submission" date="2022-11" db="EMBL/GenBank/DDBJ databases">
        <title>Centuries of genome instability and evolution in soft-shell clam transmissible cancer (bioRxiv).</title>
        <authorList>
            <person name="Hart S.F.M."/>
            <person name="Yonemitsu M.A."/>
            <person name="Giersch R.M."/>
            <person name="Beal B.F."/>
            <person name="Arriagada G."/>
            <person name="Davis B.W."/>
            <person name="Ostrander E.A."/>
            <person name="Goff S.P."/>
            <person name="Metzger M.J."/>
        </authorList>
    </citation>
    <scope>NUCLEOTIDE SEQUENCE</scope>
    <source>
        <strain evidence="2">MELC-2E11</strain>
        <tissue evidence="2">Siphon/mantle</tissue>
    </source>
</reference>
<dbReference type="Pfam" id="PF14681">
    <property type="entry name" value="UPRTase"/>
    <property type="match status" value="1"/>
</dbReference>
<dbReference type="Proteomes" id="UP001164746">
    <property type="component" value="Chromosome 6"/>
</dbReference>
<dbReference type="InterPro" id="IPR000836">
    <property type="entry name" value="PRTase_dom"/>
</dbReference>
<feature type="domain" description="Phosphoribosyltransferase" evidence="1">
    <location>
        <begin position="81"/>
        <end position="133"/>
    </location>
</feature>